<evidence type="ECO:0000256" key="1">
    <source>
        <dbReference type="SAM" id="Phobius"/>
    </source>
</evidence>
<accession>A0A964TDR1</accession>
<keyword evidence="1" id="KW-0812">Transmembrane</keyword>
<proteinExistence type="predicted"/>
<dbReference type="Proteomes" id="UP000667650">
    <property type="component" value="Unassembled WGS sequence"/>
</dbReference>
<comment type="caution">
    <text evidence="2">The sequence shown here is derived from an EMBL/GenBank/DDBJ whole genome shotgun (WGS) entry which is preliminary data.</text>
</comment>
<reference evidence="2" key="1">
    <citation type="submission" date="2020-01" db="EMBL/GenBank/DDBJ databases">
        <title>Muricauda ochracea sp. nov., isolated from a tidal flat of Garorim bay in Korea.</title>
        <authorList>
            <person name="Kim D."/>
            <person name="Yoo Y."/>
            <person name="Kim J.-J."/>
        </authorList>
    </citation>
    <scope>NUCLEOTIDE SEQUENCE</scope>
    <source>
        <strain evidence="2">JGD-17</strain>
    </source>
</reference>
<protein>
    <submittedName>
        <fullName evidence="2">Uncharacterized protein</fullName>
    </submittedName>
</protein>
<name>A0A964TDR1_9FLAO</name>
<evidence type="ECO:0000313" key="3">
    <source>
        <dbReference type="Proteomes" id="UP000667650"/>
    </source>
</evidence>
<sequence length="229" mass="28087">MDAEIFTILREHYFIPFYLLAWIVSVVTYRKFFDTVLKYFPVFIAYTFFTELLGYFIKYHEEFQFFSDERYSWRNIIIYNIYQLITFLFFYWVYWKTLKSKKHKKWLKYGVGAVLVSYVISLFFQNPFYISLYYADIVGALVLIMCILFYFKEKKEEKNPYPQSYNLLYWVSIATFIFYLLAPYVLLIGFVRYDIWTMYDLHSVLVALILLMYTLFIIGMFMGKRKAFR</sequence>
<feature type="transmembrane region" description="Helical" evidence="1">
    <location>
        <begin position="36"/>
        <end position="57"/>
    </location>
</feature>
<keyword evidence="1" id="KW-1133">Transmembrane helix</keyword>
<evidence type="ECO:0000313" key="2">
    <source>
        <dbReference type="EMBL" id="NAY93042.1"/>
    </source>
</evidence>
<organism evidence="2 3">
    <name type="scientific">Flagellimonas ochracea</name>
    <dbReference type="NCBI Taxonomy" id="2696472"/>
    <lineage>
        <taxon>Bacteria</taxon>
        <taxon>Pseudomonadati</taxon>
        <taxon>Bacteroidota</taxon>
        <taxon>Flavobacteriia</taxon>
        <taxon>Flavobacteriales</taxon>
        <taxon>Flavobacteriaceae</taxon>
        <taxon>Flagellimonas</taxon>
    </lineage>
</organism>
<dbReference type="RefSeq" id="WP_166524455.1">
    <property type="nucleotide sequence ID" value="NZ_JAAABI010000006.1"/>
</dbReference>
<gene>
    <name evidence="2" type="ORF">GTQ34_14045</name>
</gene>
<feature type="transmembrane region" description="Helical" evidence="1">
    <location>
        <begin position="203"/>
        <end position="223"/>
    </location>
</feature>
<keyword evidence="1" id="KW-0472">Membrane</keyword>
<feature type="transmembrane region" description="Helical" evidence="1">
    <location>
        <begin position="12"/>
        <end position="29"/>
    </location>
</feature>
<keyword evidence="3" id="KW-1185">Reference proteome</keyword>
<dbReference type="EMBL" id="JAAABI010000006">
    <property type="protein sequence ID" value="NAY93042.1"/>
    <property type="molecule type" value="Genomic_DNA"/>
</dbReference>
<feature type="transmembrane region" description="Helical" evidence="1">
    <location>
        <begin position="106"/>
        <end position="124"/>
    </location>
</feature>
<feature type="transmembrane region" description="Helical" evidence="1">
    <location>
        <begin position="167"/>
        <end position="191"/>
    </location>
</feature>
<feature type="transmembrane region" description="Helical" evidence="1">
    <location>
        <begin position="130"/>
        <end position="151"/>
    </location>
</feature>
<dbReference type="AlphaFoldDB" id="A0A964TDR1"/>
<feature type="transmembrane region" description="Helical" evidence="1">
    <location>
        <begin position="77"/>
        <end position="94"/>
    </location>
</feature>